<gene>
    <name evidence="1" type="ORF">SDC9_205848</name>
</gene>
<name>A0A645J429_9ZZZZ</name>
<organism evidence="1">
    <name type="scientific">bioreactor metagenome</name>
    <dbReference type="NCBI Taxonomy" id="1076179"/>
    <lineage>
        <taxon>unclassified sequences</taxon>
        <taxon>metagenomes</taxon>
        <taxon>ecological metagenomes</taxon>
    </lineage>
</organism>
<proteinExistence type="predicted"/>
<sequence>MALLQIEIVVRTIEIGGHHRDIVGGILNIETFAHF</sequence>
<reference evidence="1" key="1">
    <citation type="submission" date="2019-08" db="EMBL/GenBank/DDBJ databases">
        <authorList>
            <person name="Kucharzyk K."/>
            <person name="Murdoch R.W."/>
            <person name="Higgins S."/>
            <person name="Loffler F."/>
        </authorList>
    </citation>
    <scope>NUCLEOTIDE SEQUENCE</scope>
</reference>
<comment type="caution">
    <text evidence="1">The sequence shown here is derived from an EMBL/GenBank/DDBJ whole genome shotgun (WGS) entry which is preliminary data.</text>
</comment>
<accession>A0A645J429</accession>
<dbReference type="EMBL" id="VSSQ01130530">
    <property type="protein sequence ID" value="MPN58147.1"/>
    <property type="molecule type" value="Genomic_DNA"/>
</dbReference>
<protein>
    <submittedName>
        <fullName evidence="1">Uncharacterized protein</fullName>
    </submittedName>
</protein>
<dbReference type="AlphaFoldDB" id="A0A645J429"/>
<evidence type="ECO:0000313" key="1">
    <source>
        <dbReference type="EMBL" id="MPN58147.1"/>
    </source>
</evidence>